<dbReference type="Proteomes" id="UP000246077">
    <property type="component" value="Unassembled WGS sequence"/>
</dbReference>
<dbReference type="SUPFAM" id="SSF52799">
    <property type="entry name" value="(Phosphotyrosine protein) phosphatases II"/>
    <property type="match status" value="1"/>
</dbReference>
<dbReference type="EMBL" id="QGLF01000003">
    <property type="protein sequence ID" value="PWR20576.1"/>
    <property type="molecule type" value="Genomic_DNA"/>
</dbReference>
<dbReference type="RefSeq" id="WP_109921220.1">
    <property type="nucleotide sequence ID" value="NZ_QGLF01000003.1"/>
</dbReference>
<feature type="domain" description="Tyrosine specific protein phosphatases" evidence="1">
    <location>
        <begin position="69"/>
        <end position="121"/>
    </location>
</feature>
<dbReference type="PROSITE" id="PS50056">
    <property type="entry name" value="TYR_PHOSPHATASE_2"/>
    <property type="match status" value="1"/>
</dbReference>
<dbReference type="GO" id="GO:0004725">
    <property type="term" value="F:protein tyrosine phosphatase activity"/>
    <property type="evidence" value="ECO:0007669"/>
    <property type="project" value="InterPro"/>
</dbReference>
<evidence type="ECO:0000313" key="3">
    <source>
        <dbReference type="Proteomes" id="UP000246077"/>
    </source>
</evidence>
<keyword evidence="3" id="KW-1185">Reference proteome</keyword>
<dbReference type="InterPro" id="IPR000387">
    <property type="entry name" value="Tyr_Pase_dom"/>
</dbReference>
<dbReference type="InterPro" id="IPR016130">
    <property type="entry name" value="Tyr_Pase_AS"/>
</dbReference>
<protein>
    <submittedName>
        <fullName evidence="2">Protein tyrosine phosphatase</fullName>
    </submittedName>
</protein>
<name>A0A317E359_9PROT</name>
<evidence type="ECO:0000259" key="1">
    <source>
        <dbReference type="PROSITE" id="PS50056"/>
    </source>
</evidence>
<dbReference type="Pfam" id="PF00102">
    <property type="entry name" value="Y_phosphatase"/>
    <property type="match status" value="1"/>
</dbReference>
<reference evidence="3" key="1">
    <citation type="submission" date="2018-05" db="EMBL/GenBank/DDBJ databases">
        <title>Zavarzinia sp. HR-AS.</title>
        <authorList>
            <person name="Lee Y."/>
            <person name="Jeon C.O."/>
        </authorList>
    </citation>
    <scope>NUCLEOTIDE SEQUENCE [LARGE SCALE GENOMIC DNA]</scope>
    <source>
        <strain evidence="3">DSM 1231</strain>
    </source>
</reference>
<dbReference type="Gene3D" id="3.90.190.10">
    <property type="entry name" value="Protein tyrosine phosphatase superfamily"/>
    <property type="match status" value="1"/>
</dbReference>
<sequence length="173" mass="18868">MPVVHVCPWAEVPRVAKRVRPSHLVSLLDPGDWPETPPEVAPDRHHRVGVHDYAEPQDGAVVPEERHIRELIGFLNGWDPAAPILIHCFAGISRSTATALITLALHNPGREAEAARAIRAQSAIAQPNRRIVAIADRLLGLDGRLNQALAAMGPGRPSYVNQPFEVPLTLRAD</sequence>
<dbReference type="PROSITE" id="PS00383">
    <property type="entry name" value="TYR_PHOSPHATASE_1"/>
    <property type="match status" value="1"/>
</dbReference>
<proteinExistence type="predicted"/>
<evidence type="ECO:0000313" key="2">
    <source>
        <dbReference type="EMBL" id="PWR20576.1"/>
    </source>
</evidence>
<accession>A0A317E359</accession>
<dbReference type="OrthoDB" id="437665at2"/>
<dbReference type="InterPro" id="IPR000242">
    <property type="entry name" value="PTP_cat"/>
</dbReference>
<organism evidence="2 3">
    <name type="scientific">Zavarzinia compransoris</name>
    <dbReference type="NCBI Taxonomy" id="1264899"/>
    <lineage>
        <taxon>Bacteria</taxon>
        <taxon>Pseudomonadati</taxon>
        <taxon>Pseudomonadota</taxon>
        <taxon>Alphaproteobacteria</taxon>
        <taxon>Rhodospirillales</taxon>
        <taxon>Zavarziniaceae</taxon>
        <taxon>Zavarzinia</taxon>
    </lineage>
</organism>
<dbReference type="InterPro" id="IPR029021">
    <property type="entry name" value="Prot-tyrosine_phosphatase-like"/>
</dbReference>
<dbReference type="AlphaFoldDB" id="A0A317E359"/>
<gene>
    <name evidence="2" type="ORF">DKG75_11245</name>
</gene>
<comment type="caution">
    <text evidence="2">The sequence shown here is derived from an EMBL/GenBank/DDBJ whole genome shotgun (WGS) entry which is preliminary data.</text>
</comment>